<proteinExistence type="predicted"/>
<dbReference type="Proteomes" id="UP000789525">
    <property type="component" value="Unassembled WGS sequence"/>
</dbReference>
<name>A0ACA9QDJ3_9GLOM</name>
<feature type="non-terminal residue" evidence="1">
    <location>
        <position position="1"/>
    </location>
</feature>
<comment type="caution">
    <text evidence="1">The sequence shown here is derived from an EMBL/GenBank/DDBJ whole genome shotgun (WGS) entry which is preliminary data.</text>
</comment>
<keyword evidence="2" id="KW-1185">Reference proteome</keyword>
<accession>A0ACA9QDJ3</accession>
<sequence>GNNEFLMMVHGLGEDSLTRIMYPVNHMACIVSFLVCPEVVVVIHERESTMAGEYETMGREMILDSDILSDRMKTRTKEDERNEESDASVREGDQKNYGDNGRDIRDDGNPSTRILIIYSIRLREKRRSGDKKNSVTYRELVQHVHAERDENNLMTTRWDIEKSRLQYAESKVLDDQRVLHADPADKVAENRIEHENPRFRILEGFHESMNTISEG</sequence>
<protein>
    <submittedName>
        <fullName evidence="1">14586_t:CDS:1</fullName>
    </submittedName>
</protein>
<evidence type="ECO:0000313" key="2">
    <source>
        <dbReference type="Proteomes" id="UP000789525"/>
    </source>
</evidence>
<feature type="non-terminal residue" evidence="1">
    <location>
        <position position="215"/>
    </location>
</feature>
<organism evidence="1 2">
    <name type="scientific">Acaulospora colombiana</name>
    <dbReference type="NCBI Taxonomy" id="27376"/>
    <lineage>
        <taxon>Eukaryota</taxon>
        <taxon>Fungi</taxon>
        <taxon>Fungi incertae sedis</taxon>
        <taxon>Mucoromycota</taxon>
        <taxon>Glomeromycotina</taxon>
        <taxon>Glomeromycetes</taxon>
        <taxon>Diversisporales</taxon>
        <taxon>Acaulosporaceae</taxon>
        <taxon>Acaulospora</taxon>
    </lineage>
</organism>
<evidence type="ECO:0000313" key="1">
    <source>
        <dbReference type="EMBL" id="CAG8747251.1"/>
    </source>
</evidence>
<gene>
    <name evidence="1" type="ORF">ACOLOM_LOCUS12514</name>
</gene>
<reference evidence="1" key="1">
    <citation type="submission" date="2021-06" db="EMBL/GenBank/DDBJ databases">
        <authorList>
            <person name="Kallberg Y."/>
            <person name="Tangrot J."/>
            <person name="Rosling A."/>
        </authorList>
    </citation>
    <scope>NUCLEOTIDE SEQUENCE</scope>
    <source>
        <strain evidence="1">CL356</strain>
    </source>
</reference>
<dbReference type="EMBL" id="CAJVPT010051117">
    <property type="protein sequence ID" value="CAG8747251.1"/>
    <property type="molecule type" value="Genomic_DNA"/>
</dbReference>